<dbReference type="RefSeq" id="WP_166316950.1">
    <property type="nucleotide sequence ID" value="NZ_CP049866.1"/>
</dbReference>
<dbReference type="GO" id="GO:0050660">
    <property type="term" value="F:flavin adenine dinucleotide binding"/>
    <property type="evidence" value="ECO:0007669"/>
    <property type="project" value="InterPro"/>
</dbReference>
<dbReference type="PANTHER" id="PTHR11552">
    <property type="entry name" value="GLUCOSE-METHANOL-CHOLINE GMC OXIDOREDUCTASE"/>
    <property type="match status" value="1"/>
</dbReference>
<dbReference type="KEGG" id="npi:G7071_07650"/>
<dbReference type="PROSITE" id="PS00623">
    <property type="entry name" value="GMC_OXRED_1"/>
    <property type="match status" value="1"/>
</dbReference>
<dbReference type="InterPro" id="IPR012132">
    <property type="entry name" value="GMC_OxRdtase"/>
</dbReference>
<proteinExistence type="inferred from homology"/>
<dbReference type="PANTHER" id="PTHR11552:SF147">
    <property type="entry name" value="CHOLINE DEHYDROGENASE, MITOCHONDRIAL"/>
    <property type="match status" value="1"/>
</dbReference>
<organism evidence="9 10">
    <name type="scientific">Nocardioides piscis</name>
    <dbReference type="NCBI Taxonomy" id="2714938"/>
    <lineage>
        <taxon>Bacteria</taxon>
        <taxon>Bacillati</taxon>
        <taxon>Actinomycetota</taxon>
        <taxon>Actinomycetes</taxon>
        <taxon>Propionibacteriales</taxon>
        <taxon>Nocardioidaceae</taxon>
        <taxon>Nocardioides</taxon>
    </lineage>
</organism>
<dbReference type="Gene3D" id="3.50.50.60">
    <property type="entry name" value="FAD/NAD(P)-binding domain"/>
    <property type="match status" value="1"/>
</dbReference>
<evidence type="ECO:0000256" key="6">
    <source>
        <dbReference type="RuleBase" id="RU003968"/>
    </source>
</evidence>
<evidence type="ECO:0000256" key="3">
    <source>
        <dbReference type="ARBA" id="ARBA00022630"/>
    </source>
</evidence>
<keyword evidence="4 5" id="KW-0274">FAD</keyword>
<dbReference type="AlphaFoldDB" id="A0A6G7YEJ7"/>
<evidence type="ECO:0000256" key="1">
    <source>
        <dbReference type="ARBA" id="ARBA00001974"/>
    </source>
</evidence>
<dbReference type="PROSITE" id="PS00624">
    <property type="entry name" value="GMC_OXRED_2"/>
    <property type="match status" value="1"/>
</dbReference>
<dbReference type="GO" id="GO:0016614">
    <property type="term" value="F:oxidoreductase activity, acting on CH-OH group of donors"/>
    <property type="evidence" value="ECO:0007669"/>
    <property type="project" value="InterPro"/>
</dbReference>
<keyword evidence="3 6" id="KW-0285">Flavoprotein</keyword>
<reference evidence="9 10" key="1">
    <citation type="submission" date="2020-03" db="EMBL/GenBank/DDBJ databases">
        <title>Nocardioides sp. nov., isolated from fish.</title>
        <authorList>
            <person name="Hyun D.-W."/>
            <person name="Bae J.-W."/>
        </authorList>
    </citation>
    <scope>NUCLEOTIDE SEQUENCE [LARGE SCALE GENOMIC DNA]</scope>
    <source>
        <strain evidence="9 10">HDW12A</strain>
    </source>
</reference>
<evidence type="ECO:0000313" key="9">
    <source>
        <dbReference type="EMBL" id="QIK75324.1"/>
    </source>
</evidence>
<accession>A0A6G7YEJ7</accession>
<evidence type="ECO:0000259" key="7">
    <source>
        <dbReference type="PROSITE" id="PS00623"/>
    </source>
</evidence>
<dbReference type="InterPro" id="IPR036188">
    <property type="entry name" value="FAD/NAD-bd_sf"/>
</dbReference>
<dbReference type="PROSITE" id="PS51257">
    <property type="entry name" value="PROKAR_LIPOPROTEIN"/>
    <property type="match status" value="1"/>
</dbReference>
<feature type="domain" description="Glucose-methanol-choline oxidoreductase N-terminal" evidence="7">
    <location>
        <begin position="91"/>
        <end position="114"/>
    </location>
</feature>
<dbReference type="Pfam" id="PF00732">
    <property type="entry name" value="GMC_oxred_N"/>
    <property type="match status" value="1"/>
</dbReference>
<dbReference type="PIRSF" id="PIRSF000137">
    <property type="entry name" value="Alcohol_oxidase"/>
    <property type="match status" value="1"/>
</dbReference>
<evidence type="ECO:0000259" key="8">
    <source>
        <dbReference type="PROSITE" id="PS00624"/>
    </source>
</evidence>
<dbReference type="Proteomes" id="UP000502035">
    <property type="component" value="Chromosome"/>
</dbReference>
<dbReference type="InterPro" id="IPR000172">
    <property type="entry name" value="GMC_OxRdtase_N"/>
</dbReference>
<gene>
    <name evidence="9" type="ORF">G7071_07650</name>
</gene>
<feature type="domain" description="Glucose-methanol-choline oxidoreductase N-terminal" evidence="8">
    <location>
        <begin position="263"/>
        <end position="277"/>
    </location>
</feature>
<dbReference type="Gene3D" id="3.30.560.10">
    <property type="entry name" value="Glucose Oxidase, domain 3"/>
    <property type="match status" value="1"/>
</dbReference>
<comment type="cofactor">
    <cofactor evidence="1 5">
        <name>FAD</name>
        <dbReference type="ChEBI" id="CHEBI:57692"/>
    </cofactor>
</comment>
<evidence type="ECO:0000313" key="10">
    <source>
        <dbReference type="Proteomes" id="UP000502035"/>
    </source>
</evidence>
<name>A0A6G7YEJ7_9ACTN</name>
<evidence type="ECO:0000256" key="5">
    <source>
        <dbReference type="PIRSR" id="PIRSR000137-2"/>
    </source>
</evidence>
<dbReference type="InterPro" id="IPR007867">
    <property type="entry name" value="GMC_OxRtase_C"/>
</dbReference>
<feature type="binding site" evidence="5">
    <location>
        <position position="93"/>
    </location>
    <ligand>
        <name>FAD</name>
        <dbReference type="ChEBI" id="CHEBI:57692"/>
    </ligand>
</feature>
<dbReference type="Pfam" id="PF05199">
    <property type="entry name" value="GMC_oxred_C"/>
    <property type="match status" value="1"/>
</dbReference>
<comment type="similarity">
    <text evidence="2 6">Belongs to the GMC oxidoreductase family.</text>
</comment>
<dbReference type="SUPFAM" id="SSF51905">
    <property type="entry name" value="FAD/NAD(P)-binding domain"/>
    <property type="match status" value="1"/>
</dbReference>
<keyword evidence="10" id="KW-1185">Reference proteome</keyword>
<sequence length="541" mass="58064">MAKSQPQVNEAEYVVVGAGSAGCAVAGRLADAGHSVVLLEAGGPDKSMMFKTPGMITMIHAEPKLKAKFDWGYYHVPQPNLNNRKVPATRGRVVGGSSSVNGMIFVRGHRADFDSWADEGNKGWAWDDVLPTYKKLESWEGGASDHRGGSGPVKVLENHHITDAAKMFVAAGKAALGVEQTPDYNGAEQSGMHVIQESTGAGVRYSASRSYVTDNTSPSLHLVTHATVARVVIEGGRATGVEVLEGSTKRTIKATKEVIVSAGAYGSPQILQLSGVGHSDHLGQFGITVHADLPVGDNLHDHLFVPTSWHVDNSPHVGNALYFGKAIVKEKFQKGRTFMAHSVFESGAFLSTSHATDGLPDMQLLGLPWAYPAPNQDAPVRLKPDPRPSWSAFSTLIQPKSRGTVRLASADPTAAPLIDPQFLAEPDDLAVLAEGLEMIRDIMNHSSIARHVKTEYEPGRAYSGERLTDEIRNRATTVYHPVGSCRMGVDERAVVDPELKVRGIDGLRVADASIMPTIIRGNTNAPSIMIGEKCAELILKD</sequence>
<feature type="binding site" evidence="5">
    <location>
        <position position="228"/>
    </location>
    <ligand>
        <name>FAD</name>
        <dbReference type="ChEBI" id="CHEBI:57692"/>
    </ligand>
</feature>
<dbReference type="EMBL" id="CP049866">
    <property type="protein sequence ID" value="QIK75324.1"/>
    <property type="molecule type" value="Genomic_DNA"/>
</dbReference>
<protein>
    <submittedName>
        <fullName evidence="9">FAD-binding protein</fullName>
    </submittedName>
</protein>
<evidence type="ECO:0000256" key="2">
    <source>
        <dbReference type="ARBA" id="ARBA00010790"/>
    </source>
</evidence>
<evidence type="ECO:0000256" key="4">
    <source>
        <dbReference type="ARBA" id="ARBA00022827"/>
    </source>
</evidence>
<dbReference type="SUPFAM" id="SSF54373">
    <property type="entry name" value="FAD-linked reductases, C-terminal domain"/>
    <property type="match status" value="1"/>
</dbReference>